<evidence type="ECO:0000313" key="1">
    <source>
        <dbReference type="EMBL" id="KAF2810662.1"/>
    </source>
</evidence>
<sequence length="304" mass="34321">MAHSDLKNAMSTLSLREPNCLLFNPSGDMAWIREKFQNISRYLMRISTPWSDGLNDEVWVKSKAATYRREDRNLDIFAIEDKEQAAAALNRYLRWEGTTVDADNMISWTSSPLLALHLANIKLCIVDTAALPEGVFLPDMDLIDAYRGFNARLQDLKELRTRKHKSLTGSYYFGEYLSQGALKIGGNCQIVSAQALVDKGLFLLQPEFCRSMEDTKPQWANEMTNEELQAVTDIAQLFGPRWRLPMATNLMALQPRREGDSAILRTLRATPFTGLMLPSFSSNNANDCRRGKRGVLTVKDECGS</sequence>
<dbReference type="EMBL" id="MU003699">
    <property type="protein sequence ID" value="KAF2810662.1"/>
    <property type="molecule type" value="Genomic_DNA"/>
</dbReference>
<dbReference type="GeneID" id="54463733"/>
<reference evidence="3" key="3">
    <citation type="submission" date="2025-04" db="UniProtKB">
        <authorList>
            <consortium name="RefSeq"/>
        </authorList>
    </citation>
    <scope>IDENTIFICATION</scope>
    <source>
        <strain evidence="3">CBS 304.34</strain>
    </source>
</reference>
<dbReference type="AlphaFoldDB" id="A0A6A6YP58"/>
<name>A0A6A6YP58_9PEZI</name>
<keyword evidence="2" id="KW-1185">Reference proteome</keyword>
<dbReference type="Proteomes" id="UP000504636">
    <property type="component" value="Unplaced"/>
</dbReference>
<proteinExistence type="predicted"/>
<gene>
    <name evidence="1 3" type="ORF">BDZ99DRAFT_487548</name>
</gene>
<dbReference type="OrthoDB" id="4152607at2759"/>
<accession>A0A6A6YP58</accession>
<organism evidence="1">
    <name type="scientific">Mytilinidion resinicola</name>
    <dbReference type="NCBI Taxonomy" id="574789"/>
    <lineage>
        <taxon>Eukaryota</taxon>
        <taxon>Fungi</taxon>
        <taxon>Dikarya</taxon>
        <taxon>Ascomycota</taxon>
        <taxon>Pezizomycotina</taxon>
        <taxon>Dothideomycetes</taxon>
        <taxon>Pleosporomycetidae</taxon>
        <taxon>Mytilinidiales</taxon>
        <taxon>Mytilinidiaceae</taxon>
        <taxon>Mytilinidion</taxon>
    </lineage>
</organism>
<reference evidence="1 3" key="1">
    <citation type="journal article" date="2020" name="Stud. Mycol.">
        <title>101 Dothideomycetes genomes: a test case for predicting lifestyles and emergence of pathogens.</title>
        <authorList>
            <person name="Haridas S."/>
            <person name="Albert R."/>
            <person name="Binder M."/>
            <person name="Bloem J."/>
            <person name="Labutti K."/>
            <person name="Salamov A."/>
            <person name="Andreopoulos B."/>
            <person name="Baker S."/>
            <person name="Barry K."/>
            <person name="Bills G."/>
            <person name="Bluhm B."/>
            <person name="Cannon C."/>
            <person name="Castanera R."/>
            <person name="Culley D."/>
            <person name="Daum C."/>
            <person name="Ezra D."/>
            <person name="Gonzalez J."/>
            <person name="Henrissat B."/>
            <person name="Kuo A."/>
            <person name="Liang C."/>
            <person name="Lipzen A."/>
            <person name="Lutzoni F."/>
            <person name="Magnuson J."/>
            <person name="Mondo S."/>
            <person name="Nolan M."/>
            <person name="Ohm R."/>
            <person name="Pangilinan J."/>
            <person name="Park H.-J."/>
            <person name="Ramirez L."/>
            <person name="Alfaro M."/>
            <person name="Sun H."/>
            <person name="Tritt A."/>
            <person name="Yoshinaga Y."/>
            <person name="Zwiers L.-H."/>
            <person name="Turgeon B."/>
            <person name="Goodwin S."/>
            <person name="Spatafora J."/>
            <person name="Crous P."/>
            <person name="Grigoriev I."/>
        </authorList>
    </citation>
    <scope>NUCLEOTIDE SEQUENCE</scope>
    <source>
        <strain evidence="1 3">CBS 304.34</strain>
    </source>
</reference>
<reference evidence="3" key="2">
    <citation type="submission" date="2020-04" db="EMBL/GenBank/DDBJ databases">
        <authorList>
            <consortium name="NCBI Genome Project"/>
        </authorList>
    </citation>
    <scope>NUCLEOTIDE SEQUENCE</scope>
    <source>
        <strain evidence="3">CBS 304.34</strain>
    </source>
</reference>
<evidence type="ECO:0000313" key="3">
    <source>
        <dbReference type="RefSeq" id="XP_033577626.1"/>
    </source>
</evidence>
<dbReference type="RefSeq" id="XP_033577626.1">
    <property type="nucleotide sequence ID" value="XM_033722840.1"/>
</dbReference>
<evidence type="ECO:0000313" key="2">
    <source>
        <dbReference type="Proteomes" id="UP000504636"/>
    </source>
</evidence>
<protein>
    <submittedName>
        <fullName evidence="1 3">Uncharacterized protein</fullName>
    </submittedName>
</protein>